<keyword evidence="2" id="KW-0808">Transferase</keyword>
<dbReference type="GO" id="GO:0000026">
    <property type="term" value="F:alpha-1,2-mannosyltransferase activity"/>
    <property type="evidence" value="ECO:0007669"/>
    <property type="project" value="TreeGrafter"/>
</dbReference>
<dbReference type="GeneID" id="106156147"/>
<evidence type="ECO:0000313" key="4">
    <source>
        <dbReference type="Proteomes" id="UP000085678"/>
    </source>
</evidence>
<dbReference type="InterPro" id="IPR002685">
    <property type="entry name" value="Glyco_trans_15"/>
</dbReference>
<dbReference type="GO" id="GO:0000032">
    <property type="term" value="P:cell wall mannoprotein biosynthetic process"/>
    <property type="evidence" value="ECO:0007669"/>
    <property type="project" value="TreeGrafter"/>
</dbReference>
<evidence type="ECO:0000256" key="1">
    <source>
        <dbReference type="ARBA" id="ARBA00007677"/>
    </source>
</evidence>
<dbReference type="GO" id="GO:0006487">
    <property type="term" value="P:protein N-linked glycosylation"/>
    <property type="evidence" value="ECO:0007669"/>
    <property type="project" value="TreeGrafter"/>
</dbReference>
<feature type="transmembrane region" description="Helical" evidence="3">
    <location>
        <begin position="349"/>
        <end position="369"/>
    </location>
</feature>
<evidence type="ECO:0000256" key="2">
    <source>
        <dbReference type="ARBA" id="ARBA00022679"/>
    </source>
</evidence>
<dbReference type="InterPro" id="IPR029044">
    <property type="entry name" value="Nucleotide-diphossugar_trans"/>
</dbReference>
<keyword evidence="3" id="KW-0812">Transmembrane</keyword>
<dbReference type="Gene3D" id="3.90.550.10">
    <property type="entry name" value="Spore Coat Polysaccharide Biosynthesis Protein SpsA, Chain A"/>
    <property type="match status" value="1"/>
</dbReference>
<organism evidence="4 5">
    <name type="scientific">Lingula anatina</name>
    <name type="common">Brachiopod</name>
    <name type="synonym">Lingula unguis</name>
    <dbReference type="NCBI Taxonomy" id="7574"/>
    <lineage>
        <taxon>Eukaryota</taxon>
        <taxon>Metazoa</taxon>
        <taxon>Spiralia</taxon>
        <taxon>Lophotrochozoa</taxon>
        <taxon>Brachiopoda</taxon>
        <taxon>Linguliformea</taxon>
        <taxon>Lingulata</taxon>
        <taxon>Lingulida</taxon>
        <taxon>Linguloidea</taxon>
        <taxon>Lingulidae</taxon>
        <taxon>Lingula</taxon>
    </lineage>
</organism>
<feature type="transmembrane region" description="Helical" evidence="3">
    <location>
        <begin position="12"/>
        <end position="30"/>
    </location>
</feature>
<keyword evidence="3" id="KW-0472">Membrane</keyword>
<protein>
    <submittedName>
        <fullName evidence="5">Glycolipid 2-alpha-mannosyltransferase 2</fullName>
    </submittedName>
</protein>
<keyword evidence="3" id="KW-1133">Transmembrane helix</keyword>
<comment type="similarity">
    <text evidence="1">Belongs to the glycosyltransferase 15 family.</text>
</comment>
<evidence type="ECO:0000313" key="5">
    <source>
        <dbReference type="RefSeq" id="XP_013386709.1"/>
    </source>
</evidence>
<dbReference type="AlphaFoldDB" id="A0A1S3HNV2"/>
<dbReference type="SUPFAM" id="SSF53448">
    <property type="entry name" value="Nucleotide-diphospho-sugar transferases"/>
    <property type="match status" value="1"/>
</dbReference>
<dbReference type="Proteomes" id="UP000085678">
    <property type="component" value="Unplaced"/>
</dbReference>
<dbReference type="OrthoDB" id="439943at2759"/>
<keyword evidence="4" id="KW-1185">Reference proteome</keyword>
<dbReference type="GO" id="GO:0005794">
    <property type="term" value="C:Golgi apparatus"/>
    <property type="evidence" value="ECO:0007669"/>
    <property type="project" value="TreeGrafter"/>
</dbReference>
<reference evidence="5" key="1">
    <citation type="submission" date="2025-08" db="UniProtKB">
        <authorList>
            <consortium name="RefSeq"/>
        </authorList>
    </citation>
    <scope>IDENTIFICATION</scope>
    <source>
        <tissue evidence="5">Gonads</tissue>
    </source>
</reference>
<accession>A0A1S3HNV2</accession>
<name>A0A1S3HNV2_LINAN</name>
<dbReference type="GO" id="GO:0016020">
    <property type="term" value="C:membrane"/>
    <property type="evidence" value="ECO:0007669"/>
    <property type="project" value="InterPro"/>
</dbReference>
<dbReference type="KEGG" id="lak:106156147"/>
<proteinExistence type="inferred from homology"/>
<dbReference type="Pfam" id="PF01793">
    <property type="entry name" value="Glyco_transf_15"/>
    <property type="match status" value="1"/>
</dbReference>
<dbReference type="InParanoid" id="A0A1S3HNV2"/>
<evidence type="ECO:0000256" key="3">
    <source>
        <dbReference type="SAM" id="Phobius"/>
    </source>
</evidence>
<dbReference type="RefSeq" id="XP_013386709.1">
    <property type="nucleotide sequence ID" value="XM_013531255.1"/>
</dbReference>
<sequence length="371" mass="44176">MCGIRPQQAKQVLGIGFIGLIPFILLFYAYNTSSSQHAFQLELPPMGERRPTSNDGELALFNEMMRDWSPEKPRAVIYYLINGDNLWRLERSLRLLNKNFNRKYMYPVIIFYEKYLSDEALWKLLSQSPSPLFFQRVTFTKPDSIKEPLRAAVKRSSCPYPLDKSRFPGYNHMCRFHVRLVFESPFLANVTWYWRLDDDSEILRYISYDVFKKMENGGYMYGYNSVHEEDPLCVEHLLGNVTYYLFNQPIEPKNYYHWPKLDIFWNNFEISNVKFWRRPDVWQFIDYIDRQGGIYYDRWGDAPIKTDAVTIFLDKNQTYFFSDLRYRHGVKNDTWIDTFLSTDIFEIPVVSLVGMVLLVLIVFVFVGPFSR</sequence>
<dbReference type="PANTHER" id="PTHR31121:SF6">
    <property type="entry name" value="ALPHA-1,2 MANNOSYLTRANSFERASE KTR1"/>
    <property type="match status" value="1"/>
</dbReference>
<dbReference type="PANTHER" id="PTHR31121">
    <property type="entry name" value="ALPHA-1,2 MANNOSYLTRANSFERASE KTR1"/>
    <property type="match status" value="1"/>
</dbReference>
<gene>
    <name evidence="5" type="primary">LOC106156147</name>
</gene>